<name>A0A857CXQ5_MICAE</name>
<reference evidence="1 2" key="1">
    <citation type="submission" date="2019-12" db="EMBL/GenBank/DDBJ databases">
        <title>Complete genome sequence of Microcystis aeruginosa strain FD4.</title>
        <authorList>
            <person name="Urakawa H."/>
        </authorList>
    </citation>
    <scope>NUCLEOTIDE SEQUENCE [LARGE SCALE GENOMIC DNA]</scope>
    <source>
        <strain evidence="1 2">FD4</strain>
    </source>
</reference>
<dbReference type="RefSeq" id="WP_158198438.1">
    <property type="nucleotide sequence ID" value="NZ_CP046973.1"/>
</dbReference>
<evidence type="ECO:0000313" key="2">
    <source>
        <dbReference type="Proteomes" id="UP000438345"/>
    </source>
</evidence>
<gene>
    <name evidence="1" type="ORF">GQR42_00010</name>
</gene>
<protein>
    <submittedName>
        <fullName evidence="1">Uncharacterized protein</fullName>
    </submittedName>
</protein>
<sequence>MGCPKICSERPKVRKTSVKTASFVVTPVNGNYQALLQTCVFIGACDDSQSLTNASNLESFLSLSGNQLSNLFVTEGSAIKQTITANYGDIFSFSWNFLTDEVPLM</sequence>
<organism evidence="1 2">
    <name type="scientific">Microcystis aeruginosa FD4</name>
    <dbReference type="NCBI Taxonomy" id="2686288"/>
    <lineage>
        <taxon>Bacteria</taxon>
        <taxon>Bacillati</taxon>
        <taxon>Cyanobacteriota</taxon>
        <taxon>Cyanophyceae</taxon>
        <taxon>Oscillatoriophycideae</taxon>
        <taxon>Chroococcales</taxon>
        <taxon>Microcystaceae</taxon>
        <taxon>Microcystis</taxon>
    </lineage>
</organism>
<dbReference type="EMBL" id="CP046973">
    <property type="protein sequence ID" value="QGZ88267.1"/>
    <property type="molecule type" value="Genomic_DNA"/>
</dbReference>
<dbReference type="Proteomes" id="UP000438345">
    <property type="component" value="Chromosome"/>
</dbReference>
<dbReference type="AlphaFoldDB" id="A0A857CXQ5"/>
<evidence type="ECO:0000313" key="1">
    <source>
        <dbReference type="EMBL" id="QGZ88267.1"/>
    </source>
</evidence>
<proteinExistence type="predicted"/>
<accession>A0A857CXQ5</accession>